<dbReference type="RefSeq" id="WP_160904953.1">
    <property type="nucleotide sequence ID" value="NZ_WVHS01000001.1"/>
</dbReference>
<evidence type="ECO:0000313" key="10">
    <source>
        <dbReference type="Proteomes" id="UP000451233"/>
    </source>
</evidence>
<accession>A0A7K1XT44</accession>
<evidence type="ECO:0000256" key="5">
    <source>
        <dbReference type="ARBA" id="ARBA00022692"/>
    </source>
</evidence>
<reference evidence="9 10" key="1">
    <citation type="submission" date="2019-11" db="EMBL/GenBank/DDBJ databases">
        <title>Pedobacter sp. HMF7056 Genome sequencing and assembly.</title>
        <authorList>
            <person name="Kang H."/>
            <person name="Kim H."/>
            <person name="Joh K."/>
        </authorList>
    </citation>
    <scope>NUCLEOTIDE SEQUENCE [LARGE SCALE GENOMIC DNA]</scope>
    <source>
        <strain evidence="9 10">HMF7056</strain>
    </source>
</reference>
<evidence type="ECO:0000256" key="1">
    <source>
        <dbReference type="ARBA" id="ARBA00004442"/>
    </source>
</evidence>
<organism evidence="9 10">
    <name type="scientific">Hufsiella ginkgonis</name>
    <dbReference type="NCBI Taxonomy" id="2695274"/>
    <lineage>
        <taxon>Bacteria</taxon>
        <taxon>Pseudomonadati</taxon>
        <taxon>Bacteroidota</taxon>
        <taxon>Sphingobacteriia</taxon>
        <taxon>Sphingobacteriales</taxon>
        <taxon>Sphingobacteriaceae</taxon>
        <taxon>Hufsiella</taxon>
    </lineage>
</organism>
<dbReference type="AlphaFoldDB" id="A0A7K1XT44"/>
<dbReference type="GO" id="GO:0015562">
    <property type="term" value="F:efflux transmembrane transporter activity"/>
    <property type="evidence" value="ECO:0007669"/>
    <property type="project" value="InterPro"/>
</dbReference>
<comment type="similarity">
    <text evidence="2">Belongs to the outer membrane factor (OMF) (TC 1.B.17) family.</text>
</comment>
<evidence type="ECO:0000256" key="6">
    <source>
        <dbReference type="ARBA" id="ARBA00023136"/>
    </source>
</evidence>
<evidence type="ECO:0000256" key="4">
    <source>
        <dbReference type="ARBA" id="ARBA00022452"/>
    </source>
</evidence>
<dbReference type="GO" id="GO:1990281">
    <property type="term" value="C:efflux pump complex"/>
    <property type="evidence" value="ECO:0007669"/>
    <property type="project" value="TreeGrafter"/>
</dbReference>
<comment type="caution">
    <text evidence="9">The sequence shown here is derived from an EMBL/GenBank/DDBJ whole genome shotgun (WGS) entry which is preliminary data.</text>
</comment>
<evidence type="ECO:0000256" key="3">
    <source>
        <dbReference type="ARBA" id="ARBA00022448"/>
    </source>
</evidence>
<keyword evidence="4" id="KW-1134">Transmembrane beta strand</keyword>
<dbReference type="Pfam" id="PF02321">
    <property type="entry name" value="OEP"/>
    <property type="match status" value="2"/>
</dbReference>
<keyword evidence="5" id="KW-0812">Transmembrane</keyword>
<comment type="subcellular location">
    <subcellularLocation>
        <location evidence="1">Cell outer membrane</location>
    </subcellularLocation>
</comment>
<gene>
    <name evidence="9" type="ORF">GS398_01395</name>
</gene>
<dbReference type="SUPFAM" id="SSF56954">
    <property type="entry name" value="Outer membrane efflux proteins (OEP)"/>
    <property type="match status" value="1"/>
</dbReference>
<keyword evidence="10" id="KW-1185">Reference proteome</keyword>
<dbReference type="EMBL" id="WVHS01000001">
    <property type="protein sequence ID" value="MXV13939.1"/>
    <property type="molecule type" value="Genomic_DNA"/>
</dbReference>
<name>A0A7K1XT44_9SPHI</name>
<evidence type="ECO:0000313" key="9">
    <source>
        <dbReference type="EMBL" id="MXV13939.1"/>
    </source>
</evidence>
<dbReference type="Proteomes" id="UP000451233">
    <property type="component" value="Unassembled WGS sequence"/>
</dbReference>
<dbReference type="PANTHER" id="PTHR30026">
    <property type="entry name" value="OUTER MEMBRANE PROTEIN TOLC"/>
    <property type="match status" value="1"/>
</dbReference>
<dbReference type="Gene3D" id="1.20.1600.10">
    <property type="entry name" value="Outer membrane efflux proteins (OEP)"/>
    <property type="match status" value="1"/>
</dbReference>
<evidence type="ECO:0000256" key="7">
    <source>
        <dbReference type="ARBA" id="ARBA00023237"/>
    </source>
</evidence>
<dbReference type="InterPro" id="IPR051906">
    <property type="entry name" value="TolC-like"/>
</dbReference>
<proteinExistence type="inferred from homology"/>
<sequence>MNYKILPLIVLLTCGFSTGYARQTLTIEEAIRTALDKNYDIKLFANDAAVSKNNVSRANAGMTPSINASLSTNSNTQNTRQTQSNGDVVTRTGARNSSVNFGPTLNWTIFDGFGMFATYDRLKELQKLGDTNLESAVLTTVFNVTNTYYDIVRQQKELEASKTALEISRLRLTNAKNRYEIGRAAKLEVLAATVDLNTDTTNLLRQRDLLRSTKITLNTLMNRDVNTDFTATETITIDESLQQASLLTAALQQNPSLKSAVVNRRIAELALKEVKANRYPTVGVNTGYNFSRTESELGFARQSRGRGFNYGLTASVPIFNGGLQKKNEKNAAIEINSAQLEYEKLELTVRSNLASAYQTYLTNLELVKLEAANQAVAKQNMDITLEKFRLGSIAPLEFREAQRNYVDATVRYSDAQYQAKLAEISLKEISGTLNLK</sequence>
<evidence type="ECO:0000256" key="2">
    <source>
        <dbReference type="ARBA" id="ARBA00007613"/>
    </source>
</evidence>
<feature type="compositionally biased region" description="Low complexity" evidence="8">
    <location>
        <begin position="69"/>
        <end position="85"/>
    </location>
</feature>
<dbReference type="InterPro" id="IPR003423">
    <property type="entry name" value="OMP_efflux"/>
</dbReference>
<keyword evidence="6" id="KW-0472">Membrane</keyword>
<keyword evidence="3" id="KW-0813">Transport</keyword>
<dbReference type="GO" id="GO:0009279">
    <property type="term" value="C:cell outer membrane"/>
    <property type="evidence" value="ECO:0007669"/>
    <property type="project" value="UniProtKB-SubCell"/>
</dbReference>
<dbReference type="PANTHER" id="PTHR30026:SF20">
    <property type="entry name" value="OUTER MEMBRANE PROTEIN TOLC"/>
    <property type="match status" value="1"/>
</dbReference>
<feature type="region of interest" description="Disordered" evidence="8">
    <location>
        <begin position="62"/>
        <end position="95"/>
    </location>
</feature>
<dbReference type="GO" id="GO:0015288">
    <property type="term" value="F:porin activity"/>
    <property type="evidence" value="ECO:0007669"/>
    <property type="project" value="TreeGrafter"/>
</dbReference>
<protein>
    <submittedName>
        <fullName evidence="9">TolC family protein</fullName>
    </submittedName>
</protein>
<keyword evidence="7" id="KW-0998">Cell outer membrane</keyword>
<evidence type="ECO:0000256" key="8">
    <source>
        <dbReference type="SAM" id="MobiDB-lite"/>
    </source>
</evidence>